<evidence type="ECO:0000313" key="12">
    <source>
        <dbReference type="Proteomes" id="UP000002899"/>
    </source>
</evidence>
<dbReference type="GO" id="GO:0016887">
    <property type="term" value="F:ATP hydrolysis activity"/>
    <property type="evidence" value="ECO:0007669"/>
    <property type="project" value="RHEA"/>
</dbReference>
<dbReference type="GO" id="GO:0003723">
    <property type="term" value="F:RNA binding"/>
    <property type="evidence" value="ECO:0007669"/>
    <property type="project" value="UniProtKB-UniRule"/>
</dbReference>
<evidence type="ECO:0000256" key="7">
    <source>
        <dbReference type="RuleBase" id="RU365068"/>
    </source>
</evidence>
<protein>
    <recommendedName>
        <fullName evidence="7">ATP-dependent RNA helicase</fullName>
        <ecNumber evidence="7">3.6.4.13</ecNumber>
    </recommendedName>
</protein>
<keyword evidence="4 7" id="KW-0067">ATP-binding</keyword>
<evidence type="ECO:0000256" key="1">
    <source>
        <dbReference type="ARBA" id="ARBA00022741"/>
    </source>
</evidence>
<gene>
    <name evidence="11" type="ORF">BMR1_01G01320</name>
</gene>
<feature type="domain" description="Helicase ATP-binding" evidence="8">
    <location>
        <begin position="66"/>
        <end position="235"/>
    </location>
</feature>
<evidence type="ECO:0000313" key="11">
    <source>
        <dbReference type="EMBL" id="SIO73274.1"/>
    </source>
</evidence>
<dbReference type="EC" id="3.6.4.13" evidence="7"/>
<dbReference type="GeneID" id="24423343"/>
<dbReference type="PROSITE" id="PS51195">
    <property type="entry name" value="Q_MOTIF"/>
    <property type="match status" value="1"/>
</dbReference>
<dbReference type="Gene3D" id="3.40.50.300">
    <property type="entry name" value="P-loop containing nucleotide triphosphate hydrolases"/>
    <property type="match status" value="2"/>
</dbReference>
<dbReference type="InterPro" id="IPR027417">
    <property type="entry name" value="P-loop_NTPase"/>
</dbReference>
<comment type="domain">
    <text evidence="7">The Q motif is unique to and characteristic of the DEAD box family of RNA helicases and controls ATP binding and hydrolysis.</text>
</comment>
<reference evidence="11 12" key="3">
    <citation type="journal article" date="2016" name="Sci. Rep.">
        <title>Genome-wide diversity and gene expression profiling of Babesia microti isolates identify polymorphic genes that mediate host-pathogen interactions.</title>
        <authorList>
            <person name="Silva J.C."/>
            <person name="Cornillot E."/>
            <person name="McCracken C."/>
            <person name="Usmani-Brown S."/>
            <person name="Dwivedi A."/>
            <person name="Ifeonu O.O."/>
            <person name="Crabtree J."/>
            <person name="Gotia H.T."/>
            <person name="Virji A.Z."/>
            <person name="Reynes C."/>
            <person name="Colinge J."/>
            <person name="Kumar V."/>
            <person name="Lawres L."/>
            <person name="Pazzi J.E."/>
            <person name="Pablo J.V."/>
            <person name="Hung C."/>
            <person name="Brancato J."/>
            <person name="Kumari P."/>
            <person name="Orvis J."/>
            <person name="Tretina K."/>
            <person name="Chibucos M."/>
            <person name="Ott S."/>
            <person name="Sadzewicz L."/>
            <person name="Sengamalay N."/>
            <person name="Shetty A.C."/>
            <person name="Su Q."/>
            <person name="Tallon L."/>
            <person name="Fraser C.M."/>
            <person name="Frutos R."/>
            <person name="Molina D.M."/>
            <person name="Krause P.J."/>
            <person name="Ben Mamoun C."/>
        </authorList>
    </citation>
    <scope>NUCLEOTIDE SEQUENCE [LARGE SCALE GENOMIC DNA]</scope>
    <source>
        <strain evidence="11 12">RI</strain>
    </source>
</reference>
<evidence type="ECO:0000256" key="3">
    <source>
        <dbReference type="ARBA" id="ARBA00022806"/>
    </source>
</evidence>
<organism evidence="11 12">
    <name type="scientific">Babesia microti (strain RI)</name>
    <dbReference type="NCBI Taxonomy" id="1133968"/>
    <lineage>
        <taxon>Eukaryota</taxon>
        <taxon>Sar</taxon>
        <taxon>Alveolata</taxon>
        <taxon>Apicomplexa</taxon>
        <taxon>Aconoidasida</taxon>
        <taxon>Piroplasmida</taxon>
        <taxon>Babesiidae</taxon>
        <taxon>Babesia</taxon>
    </lineage>
</organism>
<dbReference type="CDD" id="cd00268">
    <property type="entry name" value="DEADc"/>
    <property type="match status" value="1"/>
</dbReference>
<dbReference type="Pfam" id="PF00270">
    <property type="entry name" value="DEAD"/>
    <property type="match status" value="1"/>
</dbReference>
<dbReference type="InterPro" id="IPR011545">
    <property type="entry name" value="DEAD/DEAH_box_helicase_dom"/>
</dbReference>
<comment type="similarity">
    <text evidence="7">Belongs to the DEAD box helicase family.</text>
</comment>
<dbReference type="PANTHER" id="PTHR24031">
    <property type="entry name" value="RNA HELICASE"/>
    <property type="match status" value="1"/>
</dbReference>
<dbReference type="SMART" id="SM00487">
    <property type="entry name" value="DEXDc"/>
    <property type="match status" value="1"/>
</dbReference>
<dbReference type="SMART" id="SM00490">
    <property type="entry name" value="HELICc"/>
    <property type="match status" value="1"/>
</dbReference>
<dbReference type="AlphaFoldDB" id="A0A1N6LWM0"/>
<dbReference type="GO" id="GO:0005524">
    <property type="term" value="F:ATP binding"/>
    <property type="evidence" value="ECO:0007669"/>
    <property type="project" value="UniProtKB-UniRule"/>
</dbReference>
<dbReference type="InterPro" id="IPR014001">
    <property type="entry name" value="Helicase_ATP-bd"/>
</dbReference>
<comment type="catalytic activity">
    <reaction evidence="7">
        <text>ATP + H2O = ADP + phosphate + H(+)</text>
        <dbReference type="Rhea" id="RHEA:13065"/>
        <dbReference type="ChEBI" id="CHEBI:15377"/>
        <dbReference type="ChEBI" id="CHEBI:15378"/>
        <dbReference type="ChEBI" id="CHEBI:30616"/>
        <dbReference type="ChEBI" id="CHEBI:43474"/>
        <dbReference type="ChEBI" id="CHEBI:456216"/>
        <dbReference type="EC" id="3.6.4.13"/>
    </reaction>
</comment>
<evidence type="ECO:0000256" key="5">
    <source>
        <dbReference type="ARBA" id="ARBA00022884"/>
    </source>
</evidence>
<keyword evidence="3 7" id="KW-0347">Helicase</keyword>
<dbReference type="PROSITE" id="PS51194">
    <property type="entry name" value="HELICASE_CTER"/>
    <property type="match status" value="1"/>
</dbReference>
<evidence type="ECO:0000256" key="6">
    <source>
        <dbReference type="PROSITE-ProRule" id="PRU00552"/>
    </source>
</evidence>
<reference evidence="11 12" key="1">
    <citation type="journal article" date="2012" name="Nucleic Acids Res.">
        <title>Sequencing of the smallest Apicomplexan genome from the human pathogen Babesia microti.</title>
        <authorList>
            <person name="Cornillot E."/>
            <person name="Hadj-Kaddour K."/>
            <person name="Dassouli A."/>
            <person name="Noel B."/>
            <person name="Ranwez V."/>
            <person name="Vacherie B."/>
            <person name="Augagneur Y."/>
            <person name="Bres V."/>
            <person name="Duclos A."/>
            <person name="Randazzo S."/>
            <person name="Carcy B."/>
            <person name="Debierre-Grockiego F."/>
            <person name="Delbecq S."/>
            <person name="Moubri-Menage K."/>
            <person name="Shams-Eldin H."/>
            <person name="Usmani-Brown S."/>
            <person name="Bringaud F."/>
            <person name="Wincker P."/>
            <person name="Vivares C.P."/>
            <person name="Schwarz R.T."/>
            <person name="Schetters T.P."/>
            <person name="Krause P.J."/>
            <person name="Gorenflot A."/>
            <person name="Berry V."/>
            <person name="Barbe V."/>
            <person name="Ben Mamoun C."/>
        </authorList>
    </citation>
    <scope>NUCLEOTIDE SEQUENCE [LARGE SCALE GENOMIC DNA]</scope>
    <source>
        <strain evidence="11 12">RI</strain>
    </source>
</reference>
<accession>A0A1N6LWM0</accession>
<reference evidence="11 12" key="2">
    <citation type="journal article" date="2013" name="PLoS ONE">
        <title>Whole genome mapping and re-organization of the nuclear and mitochondrial genomes of Babesia microti isolates.</title>
        <authorList>
            <person name="Cornillot E."/>
            <person name="Dassouli A."/>
            <person name="Garg A."/>
            <person name="Pachikara N."/>
            <person name="Randazzo S."/>
            <person name="Depoix D."/>
            <person name="Carcy B."/>
            <person name="Delbecq S."/>
            <person name="Frutos R."/>
            <person name="Silva J.C."/>
            <person name="Sutton R."/>
            <person name="Krause P.J."/>
            <person name="Mamoun C.B."/>
        </authorList>
    </citation>
    <scope>NUCLEOTIDE SEQUENCE [LARGE SCALE GENOMIC DNA]</scope>
    <source>
        <strain evidence="11 12">RI</strain>
    </source>
</reference>
<dbReference type="PROSITE" id="PS51192">
    <property type="entry name" value="HELICASE_ATP_BIND_1"/>
    <property type="match status" value="1"/>
</dbReference>
<sequence length="622" mass="69725">MNGHFTSDYMNVINNEAVCDDLVGEDVCNDEVLDKTFAHFNLNSKLLEIIGFLGFTRPSPIQYKGLPLGLDAKDLIVQSKSGTGKTLLFILIILSKIDDTGLSVIIAPTRELVVQIHQEIVKFTSLLDNSIKPLYSTSGKSLKKDKKVISQGCKIITSTPGRLLALLKPIEKMGYIKTLVLDEVDMLMDDQFQDQIAYVISKIVTEYTQLIATSATLLPQFASKLANLLPDRQLISVSTCLPFVRHSKCEDESPVLRGIKFCFIKLSQHERDKFKSLLHVLESLEFKQAIIFCNRSVDAINAFNNLSNLGYYCDYTSSKVSHGGRMRCLKNLRNNSCKIVICSDLLSRGIDSLLVDLVVNLDVPFNKQTFLHRSGRAARFGKSGICVCIASYDEWQSLDYYRMSLKLSLYPISELATKRSNGSFKCSRLGLPVNAFHTLNDTCTTRADQFSLNELNCFNGIVELSGAPFVTVYNMEGQIVLNFVAKDVNWVIDDVYKLIFGLDPIKQAINSEIINKVFISGPLTSSMLLVKLLLDERIPNNNNHSENTQLYNRLFANKQTKNIGYSELPNIITDATDNDGCNVRDSALGYYGTTPLNKNGTIHELYYKFMSLHFTKQLSCVI</sequence>
<dbReference type="VEuPathDB" id="PiroplasmaDB:BMR1_01G01320"/>
<dbReference type="InterPro" id="IPR001650">
    <property type="entry name" value="Helicase_C-like"/>
</dbReference>
<keyword evidence="1 7" id="KW-0547">Nucleotide-binding</keyword>
<dbReference type="EMBL" id="FO082871">
    <property type="protein sequence ID" value="SIO73274.1"/>
    <property type="molecule type" value="Genomic_DNA"/>
</dbReference>
<dbReference type="GO" id="GO:0003724">
    <property type="term" value="F:RNA helicase activity"/>
    <property type="evidence" value="ECO:0007669"/>
    <property type="project" value="UniProtKB-EC"/>
</dbReference>
<feature type="domain" description="Helicase C-terminal" evidence="9">
    <location>
        <begin position="273"/>
        <end position="421"/>
    </location>
</feature>
<dbReference type="Pfam" id="PF00271">
    <property type="entry name" value="Helicase_C"/>
    <property type="match status" value="1"/>
</dbReference>
<evidence type="ECO:0000256" key="4">
    <source>
        <dbReference type="ARBA" id="ARBA00022840"/>
    </source>
</evidence>
<dbReference type="InterPro" id="IPR014014">
    <property type="entry name" value="RNA_helicase_DEAD_Q_motif"/>
</dbReference>
<dbReference type="InterPro" id="IPR044742">
    <property type="entry name" value="DEAD/DEAH_RhlB"/>
</dbReference>
<evidence type="ECO:0000256" key="2">
    <source>
        <dbReference type="ARBA" id="ARBA00022801"/>
    </source>
</evidence>
<dbReference type="KEGG" id="bmic:BMR1_01G01320"/>
<proteinExistence type="inferred from homology"/>
<feature type="short sequence motif" description="Q motif" evidence="6">
    <location>
        <begin position="35"/>
        <end position="63"/>
    </location>
</feature>
<evidence type="ECO:0000259" key="10">
    <source>
        <dbReference type="PROSITE" id="PS51195"/>
    </source>
</evidence>
<dbReference type="SUPFAM" id="SSF52540">
    <property type="entry name" value="P-loop containing nucleoside triphosphate hydrolases"/>
    <property type="match status" value="1"/>
</dbReference>
<name>A0A1N6LWM0_BABMR</name>
<evidence type="ECO:0000259" key="9">
    <source>
        <dbReference type="PROSITE" id="PS51194"/>
    </source>
</evidence>
<dbReference type="Proteomes" id="UP000002899">
    <property type="component" value="Chromosome I"/>
</dbReference>
<keyword evidence="5 7" id="KW-0694">RNA-binding</keyword>
<dbReference type="CDD" id="cd18787">
    <property type="entry name" value="SF2_C_DEAD"/>
    <property type="match status" value="1"/>
</dbReference>
<dbReference type="RefSeq" id="XP_021337379.1">
    <property type="nucleotide sequence ID" value="XM_021482307.1"/>
</dbReference>
<dbReference type="OrthoDB" id="337625at2759"/>
<comment type="function">
    <text evidence="7">RNA helicase.</text>
</comment>
<keyword evidence="2 7" id="KW-0378">Hydrolase</keyword>
<feature type="domain" description="DEAD-box RNA helicase Q" evidence="10">
    <location>
        <begin position="35"/>
        <end position="63"/>
    </location>
</feature>
<keyword evidence="12" id="KW-1185">Reference proteome</keyword>
<evidence type="ECO:0000259" key="8">
    <source>
        <dbReference type="PROSITE" id="PS51192"/>
    </source>
</evidence>